<dbReference type="Proteomes" id="UP001594288">
    <property type="component" value="Unassembled WGS sequence"/>
</dbReference>
<dbReference type="InterPro" id="IPR004143">
    <property type="entry name" value="BPL_LPL_catalytic"/>
</dbReference>
<protein>
    <submittedName>
        <fullName evidence="3">Biotin/lipoate A/B protein ligase family protein</fullName>
    </submittedName>
</protein>
<feature type="domain" description="BPL/LPL catalytic" evidence="2">
    <location>
        <begin position="48"/>
        <end position="258"/>
    </location>
</feature>
<feature type="region of interest" description="Disordered" evidence="1">
    <location>
        <begin position="261"/>
        <end position="285"/>
    </location>
</feature>
<keyword evidence="3" id="KW-0436">Ligase</keyword>
<evidence type="ECO:0000313" key="4">
    <source>
        <dbReference type="Proteomes" id="UP001594288"/>
    </source>
</evidence>
<proteinExistence type="predicted"/>
<organism evidence="3 4">
    <name type="scientific">Eiseniibacteriota bacterium</name>
    <dbReference type="NCBI Taxonomy" id="2212470"/>
    <lineage>
        <taxon>Bacteria</taxon>
        <taxon>Candidatus Eiseniibacteriota</taxon>
    </lineage>
</organism>
<sequence length="285" mass="31079">MDLSLSRLNLVGFTRSEARYNMALDRYLLDLGEAEAEAAGGAPDVAGPAREGYLRFYDWERPTISLGHCEPAENIDIDKALEDGLEIVRRPTGGRAVLHWGDLTYAVVLPARTGKDLSELYKLIAECIIEGARLTGLDLDLERGTLGKSGARDKPCFASVSRHEISYRGRKVVGSAQRIGEGAMLQHGSIPVDRSYLRIVDYMKFGGTGDKRRARERLRRELEASTACLEDASGGPLDPAVMRAALAQGFQTRLGCEVAEIDPPQIKPGLPAEKGAESSVSRRKP</sequence>
<comment type="caution">
    <text evidence="3">The sequence shown here is derived from an EMBL/GenBank/DDBJ whole genome shotgun (WGS) entry which is preliminary data.</text>
</comment>
<dbReference type="Gene3D" id="3.30.930.10">
    <property type="entry name" value="Bira Bifunctional Protein, Domain 2"/>
    <property type="match status" value="1"/>
</dbReference>
<evidence type="ECO:0000256" key="1">
    <source>
        <dbReference type="SAM" id="MobiDB-lite"/>
    </source>
</evidence>
<dbReference type="PANTHER" id="PTHR43679">
    <property type="entry name" value="OCTANOYLTRANSFERASE LIPM-RELATED"/>
    <property type="match status" value="1"/>
</dbReference>
<dbReference type="SUPFAM" id="SSF55681">
    <property type="entry name" value="Class II aaRS and biotin synthetases"/>
    <property type="match status" value="1"/>
</dbReference>
<gene>
    <name evidence="3" type="ORF">ACFL2Z_02970</name>
</gene>
<evidence type="ECO:0000313" key="3">
    <source>
        <dbReference type="EMBL" id="MFC1799853.1"/>
    </source>
</evidence>
<dbReference type="Pfam" id="PF21948">
    <property type="entry name" value="LplA-B_cat"/>
    <property type="match status" value="1"/>
</dbReference>
<dbReference type="GO" id="GO:0016874">
    <property type="term" value="F:ligase activity"/>
    <property type="evidence" value="ECO:0007669"/>
    <property type="project" value="UniProtKB-KW"/>
</dbReference>
<reference evidence="3 4" key="1">
    <citation type="submission" date="2024-09" db="EMBL/GenBank/DDBJ databases">
        <authorList>
            <person name="D'Angelo T."/>
        </authorList>
    </citation>
    <scope>NUCLEOTIDE SEQUENCE [LARGE SCALE GENOMIC DNA]</scope>
    <source>
        <strain evidence="3">SAG AM-311-F02</strain>
    </source>
</reference>
<accession>A0ABV6YP65</accession>
<name>A0ABV6YP65_UNCEI</name>
<dbReference type="EMBL" id="JBHPEI010000037">
    <property type="protein sequence ID" value="MFC1799853.1"/>
    <property type="molecule type" value="Genomic_DNA"/>
</dbReference>
<evidence type="ECO:0000259" key="2">
    <source>
        <dbReference type="PROSITE" id="PS51733"/>
    </source>
</evidence>
<dbReference type="InterPro" id="IPR045864">
    <property type="entry name" value="aa-tRNA-synth_II/BPL/LPL"/>
</dbReference>
<dbReference type="PROSITE" id="PS51733">
    <property type="entry name" value="BPL_LPL_CATALYTIC"/>
    <property type="match status" value="1"/>
</dbReference>
<keyword evidence="4" id="KW-1185">Reference proteome</keyword>
<dbReference type="PANTHER" id="PTHR43679:SF2">
    <property type="entry name" value="OCTANOYL-[GCVH]:PROTEIN N-OCTANOYLTRANSFERASE"/>
    <property type="match status" value="1"/>
</dbReference>
<dbReference type="InterPro" id="IPR050664">
    <property type="entry name" value="Octanoyltrans_LipM/LipL"/>
</dbReference>